<proteinExistence type="predicted"/>
<gene>
    <name evidence="1" type="ORF">UY28_C0004G0016</name>
</gene>
<accession>A0A0G1X6N4</accession>
<reference evidence="1 2" key="1">
    <citation type="journal article" date="2015" name="Nature">
        <title>rRNA introns, odd ribosomes, and small enigmatic genomes across a large radiation of phyla.</title>
        <authorList>
            <person name="Brown C.T."/>
            <person name="Hug L.A."/>
            <person name="Thomas B.C."/>
            <person name="Sharon I."/>
            <person name="Castelle C.J."/>
            <person name="Singh A."/>
            <person name="Wilkins M.J."/>
            <person name="Williams K.H."/>
            <person name="Banfield J.F."/>
        </authorList>
    </citation>
    <scope>NUCLEOTIDE SEQUENCE [LARGE SCALE GENOMIC DNA]</scope>
</reference>
<evidence type="ECO:0000313" key="2">
    <source>
        <dbReference type="Proteomes" id="UP000034694"/>
    </source>
</evidence>
<organism evidence="1 2">
    <name type="scientific">Candidatus Amesbacteria bacterium GW2011_GWB1_48_13</name>
    <dbReference type="NCBI Taxonomy" id="1618362"/>
    <lineage>
        <taxon>Bacteria</taxon>
        <taxon>Candidatus Amesiibacteriota</taxon>
    </lineage>
</organism>
<name>A0A0G1X6N4_9BACT</name>
<comment type="caution">
    <text evidence="1">The sequence shown here is derived from an EMBL/GenBank/DDBJ whole genome shotgun (WGS) entry which is preliminary data.</text>
</comment>
<protein>
    <submittedName>
        <fullName evidence="1">Uncharacterized protein</fullName>
    </submittedName>
</protein>
<sequence length="67" mass="7648">MEHPDKDITQALTRLNDALCAWERSTGRESVLILREQGGFVHRTASGKPGIPEDIEDDFLLRRIRES</sequence>
<dbReference type="AlphaFoldDB" id="A0A0G1X6N4"/>
<dbReference type="EMBL" id="LCPK01000004">
    <property type="protein sequence ID" value="KKU98278.1"/>
    <property type="molecule type" value="Genomic_DNA"/>
</dbReference>
<evidence type="ECO:0000313" key="1">
    <source>
        <dbReference type="EMBL" id="KKU98278.1"/>
    </source>
</evidence>
<dbReference type="Proteomes" id="UP000034694">
    <property type="component" value="Unassembled WGS sequence"/>
</dbReference>